<comment type="caution">
    <text evidence="2">The sequence shown here is derived from an EMBL/GenBank/DDBJ whole genome shotgun (WGS) entry which is preliminary data.</text>
</comment>
<evidence type="ECO:0000256" key="1">
    <source>
        <dbReference type="SAM" id="MobiDB-lite"/>
    </source>
</evidence>
<keyword evidence="3" id="KW-1185">Reference proteome</keyword>
<protein>
    <submittedName>
        <fullName evidence="2">Uncharacterized protein</fullName>
    </submittedName>
</protein>
<dbReference type="EMBL" id="JACAZE010000017">
    <property type="protein sequence ID" value="KAF7296356.1"/>
    <property type="molecule type" value="Genomic_DNA"/>
</dbReference>
<organism evidence="2 3">
    <name type="scientific">Mycena chlorophos</name>
    <name type="common">Agaric fungus</name>
    <name type="synonym">Agaricus chlorophos</name>
    <dbReference type="NCBI Taxonomy" id="658473"/>
    <lineage>
        <taxon>Eukaryota</taxon>
        <taxon>Fungi</taxon>
        <taxon>Dikarya</taxon>
        <taxon>Basidiomycota</taxon>
        <taxon>Agaricomycotina</taxon>
        <taxon>Agaricomycetes</taxon>
        <taxon>Agaricomycetidae</taxon>
        <taxon>Agaricales</taxon>
        <taxon>Marasmiineae</taxon>
        <taxon>Mycenaceae</taxon>
        <taxon>Mycena</taxon>
    </lineage>
</organism>
<gene>
    <name evidence="2" type="ORF">HMN09_01105700</name>
</gene>
<proteinExistence type="predicted"/>
<evidence type="ECO:0000313" key="3">
    <source>
        <dbReference type="Proteomes" id="UP000613580"/>
    </source>
</evidence>
<reference evidence="2" key="1">
    <citation type="submission" date="2020-05" db="EMBL/GenBank/DDBJ databases">
        <title>Mycena genomes resolve the evolution of fungal bioluminescence.</title>
        <authorList>
            <person name="Tsai I.J."/>
        </authorList>
    </citation>
    <scope>NUCLEOTIDE SEQUENCE</scope>
    <source>
        <strain evidence="2">110903Hualien_Pintung</strain>
    </source>
</reference>
<accession>A0A8H6VYD8</accession>
<dbReference type="AlphaFoldDB" id="A0A8H6VYD8"/>
<feature type="region of interest" description="Disordered" evidence="1">
    <location>
        <begin position="159"/>
        <end position="183"/>
    </location>
</feature>
<sequence>MLRDGTEAKAELDTRVRQVRGWARAADFFAYRNPTPMARLTIATVESALQLSGTGERPPRMHLLVAAVEIELQRTRTDRHSLRADRHVCRRDPAGRLRLTEASIRPLVWSRWLGAAAAYLSFSSISLDALHERRQVLEAEDPSSLNYLANAAELCTSPSIPAVRNRDPPRHGAFFAPGSPMRP</sequence>
<name>A0A8H6VYD8_MYCCL</name>
<dbReference type="Proteomes" id="UP000613580">
    <property type="component" value="Unassembled WGS sequence"/>
</dbReference>
<evidence type="ECO:0000313" key="2">
    <source>
        <dbReference type="EMBL" id="KAF7296356.1"/>
    </source>
</evidence>